<keyword evidence="9 15" id="KW-1177">Microtubular inwards viral transport</keyword>
<comment type="PTM">
    <text evidence="15">Highly phosphorylated.</text>
</comment>
<comment type="subunit">
    <text evidence="15">Interacts with major capsid protein L1. Interacts with E2; this interaction inhibits E2 transcriptional activity but not the DNA replication function E2. Interacts with host HSPA8; this interaction is required for L2 nuclear translocation. Interacts with host importins KPNB2 and KPNB3. Forms a complex with importin alpha2-beta1 heterodimers via interaction with the importin alpha2 adapter. Interacts with host DYNLT1; this interaction is essential for virus intracellular transport during entry. Interacts (via C-terminus) with host retromer subunits VPS35 AND VPS29.</text>
</comment>
<evidence type="ECO:0000256" key="10">
    <source>
        <dbReference type="ARBA" id="ARBA00023046"/>
    </source>
</evidence>
<sequence>MARSRRTKRASAQDLYKSCLSGGDCPPDVKNKYEQNTTADKILKYGSTAVYFGGLGIGTGKGTGGVTGYTPLGGGEGPVRVGVPRVLRPALATDLVGPLDIAPVDAGVGANDPSVITLTDSTLSVDVGPGEVEVVAEIHPVPDTSTTTTGSGQGTSAVLEITPEATPGKVRVSRTQYHNPAFHILTTSTPIGGETSAVDNVFVDFGSPSGHIVGADGVEVYEEIPLEPLNRSEFEIEEQTPKSSTPKILDTIADSVRKFYNRRIQQIKTSDYRFLSSPGKLVDASFINPAYDPDETLVFDTDINEVQMAPNPDFQDIRVLNRPMFSTKEGYIRVSRLGNRGTIRTRSGTQIGAQVHFFQDLSSIDAEEGLELALLGQHSGDASIVQAQAESVFLGDGLHPDTDSNLSLLDEFAEDFSHSQLIIGERKANQVSLPDFASPKYSKYFLQDYGNGFIVSHPMQTERPEIIHPDIDAGPTIVIEAFDSSGGFYLHPSFVGKKRKRLYFL</sequence>
<evidence type="ECO:0000256" key="2">
    <source>
        <dbReference type="ARBA" id="ARBA00022553"/>
    </source>
</evidence>
<keyword evidence="4 15" id="KW-1048">Host nucleus</keyword>
<comment type="subcellular location">
    <subcellularLocation>
        <location evidence="15">Virion</location>
    </subcellularLocation>
    <subcellularLocation>
        <location evidence="15">Host nucleus</location>
    </subcellularLocation>
</comment>
<dbReference type="Proteomes" id="UP000052083">
    <property type="component" value="Segment"/>
</dbReference>
<dbReference type="OrthoDB" id="8047at10239"/>
<keyword evidence="3 15" id="KW-0167">Capsid protein</keyword>
<dbReference type="GO" id="GO:0005198">
    <property type="term" value="F:structural molecule activity"/>
    <property type="evidence" value="ECO:0007669"/>
    <property type="project" value="UniProtKB-UniRule"/>
</dbReference>
<keyword evidence="1 15" id="KW-1163">Viral penetration into host nucleus</keyword>
<keyword evidence="2 15" id="KW-0597">Phosphoprotein</keyword>
<evidence type="ECO:0000256" key="6">
    <source>
        <dbReference type="ARBA" id="ARBA00022812"/>
    </source>
</evidence>
<dbReference type="EMBL" id="FJ379293">
    <property type="protein sequence ID" value="ACK76239.1"/>
    <property type="molecule type" value="Genomic_DNA"/>
</dbReference>
<dbReference type="GO" id="GO:0019028">
    <property type="term" value="C:viral capsid"/>
    <property type="evidence" value="ECO:0007669"/>
    <property type="project" value="UniProtKB-UniRule"/>
</dbReference>
<evidence type="ECO:0000256" key="15">
    <source>
        <dbReference type="HAMAP-Rule" id="MF_04003"/>
    </source>
</evidence>
<dbReference type="Pfam" id="PF00513">
    <property type="entry name" value="Late_protein_L2"/>
    <property type="match status" value="1"/>
</dbReference>
<dbReference type="GO" id="GO:0075521">
    <property type="term" value="P:microtubule-dependent intracellular transport of viral material towards nucleus"/>
    <property type="evidence" value="ECO:0007669"/>
    <property type="project" value="UniProtKB-UniRule"/>
</dbReference>
<evidence type="ECO:0000256" key="13">
    <source>
        <dbReference type="ARBA" id="ARBA00023157"/>
    </source>
</evidence>
<dbReference type="GO" id="GO:0042025">
    <property type="term" value="C:host cell nucleus"/>
    <property type="evidence" value="ECO:0007669"/>
    <property type="project" value="UniProtKB-SubCell"/>
</dbReference>
<evidence type="ECO:0000256" key="11">
    <source>
        <dbReference type="ARBA" id="ARBA00023120"/>
    </source>
</evidence>
<evidence type="ECO:0000256" key="4">
    <source>
        <dbReference type="ARBA" id="ARBA00022562"/>
    </source>
</evidence>
<dbReference type="KEGG" id="vg:7138864"/>
<gene>
    <name evidence="15 16" type="primary">L2</name>
</gene>
<name>B7TQP2_9PAPI</name>
<keyword evidence="11 15" id="KW-1176">Cytoplasmic inwards viral transport</keyword>
<dbReference type="RefSeq" id="YP_002427695.1">
    <property type="nucleotide sequence ID" value="NC_011765.1"/>
</dbReference>
<dbReference type="GO" id="GO:0075732">
    <property type="term" value="P:viral penetration into host nucleus"/>
    <property type="evidence" value="ECO:0007669"/>
    <property type="project" value="UniProtKB-KW"/>
</dbReference>
<dbReference type="GO" id="GO:0046718">
    <property type="term" value="P:symbiont entry into host cell"/>
    <property type="evidence" value="ECO:0007669"/>
    <property type="project" value="UniProtKB-KW"/>
</dbReference>
<evidence type="ECO:0000313" key="16">
    <source>
        <dbReference type="EMBL" id="ACK76239.1"/>
    </source>
</evidence>
<keyword evidence="6" id="KW-1040">Host Golgi apparatus</keyword>
<protein>
    <recommendedName>
        <fullName evidence="15">Minor capsid protein L2</fullName>
    </recommendedName>
</protein>
<organism evidence="16 17">
    <name type="scientific">Erinaceus europaeus papillomavirus 1</name>
    <dbReference type="NCBI Taxonomy" id="445217"/>
    <lineage>
        <taxon>Viruses</taxon>
        <taxon>Monodnaviria</taxon>
        <taxon>Shotokuvirae</taxon>
        <taxon>Cossaviricota</taxon>
        <taxon>Papovaviricetes</taxon>
        <taxon>Zurhausenvirales</taxon>
        <taxon>Papillomaviridae</taxon>
        <taxon>Firstpapillomavirinae</taxon>
        <taxon>Dyoetapapillomavirus</taxon>
        <taxon>Dyoetapapillomavirus 1</taxon>
    </lineage>
</organism>
<feature type="disulfide bond" evidence="15">
    <location>
        <begin position="19"/>
        <end position="25"/>
    </location>
</feature>
<evidence type="ECO:0000256" key="1">
    <source>
        <dbReference type="ARBA" id="ARBA00022524"/>
    </source>
</evidence>
<comment type="caution">
    <text evidence="15">Lacks conserved residue(s) required for the propagation of feature annotation.</text>
</comment>
<evidence type="ECO:0000256" key="7">
    <source>
        <dbReference type="ARBA" id="ARBA00022844"/>
    </source>
</evidence>
<comment type="function">
    <text evidence="15">Minor protein of the capsid that localizes along the inner surface of the virion, within the central cavities beneath the L1 pentamers. Plays a role in capsid stabilization through interaction with the major capsid protein L1. Once the virion enters the host cell, L2 escorts the genomic DNA into the nucleus by promoting escape from the endosomal compartments and traffic through the host Golgi network. Mechanistically, the C-terminus of L2 possesses a cell-penetrating peptide that protudes from the host endosome, interacts with host cytoplasmic retromer cargo and thereby mediates the capsid delivery to the host trans-Golgi network. Plays a role through its interaction with host dynein in the intracellular microtubule-dependent transport of viral capsid toward the nucleus. Mediates the viral genome import into the nucleus through binding to host importins. Once within the nucleus, L2 localizes viral genomes to host PML bodies in order to activate early gene expression for establishment of infection. Later on, promotes late gene expression by interacting with the viral E2 protein and by inhibiting its transcriptional activation functions. During virion assembly, encapsidates the genome by direct interaction with the viral DNA.</text>
</comment>
<keyword evidence="13 15" id="KW-1015">Disulfide bond</keyword>
<proteinExistence type="inferred from homology"/>
<evidence type="ECO:0000256" key="12">
    <source>
        <dbReference type="ARBA" id="ARBA00023125"/>
    </source>
</evidence>
<keyword evidence="7 15" id="KW-0946">Virion</keyword>
<evidence type="ECO:0000256" key="3">
    <source>
        <dbReference type="ARBA" id="ARBA00022561"/>
    </source>
</evidence>
<dbReference type="GeneID" id="7138864"/>
<evidence type="ECO:0000256" key="8">
    <source>
        <dbReference type="ARBA" id="ARBA00022921"/>
    </source>
</evidence>
<keyword evidence="5 15" id="KW-0945">Host-virus interaction</keyword>
<evidence type="ECO:0000256" key="14">
    <source>
        <dbReference type="ARBA" id="ARBA00023296"/>
    </source>
</evidence>
<keyword evidence="10" id="KW-1039">Host endosome</keyword>
<evidence type="ECO:0000313" key="17">
    <source>
        <dbReference type="Proteomes" id="UP000052083"/>
    </source>
</evidence>
<keyword evidence="17" id="KW-1185">Reference proteome</keyword>
<dbReference type="HAMAP" id="MF_04003">
    <property type="entry name" value="PPV_L2"/>
    <property type="match status" value="1"/>
</dbReference>
<keyword evidence="8 15" id="KW-0426">Late protein</keyword>
<comment type="similarity">
    <text evidence="15">Belongs to the papillomaviridae L2 protein family.</text>
</comment>
<keyword evidence="12 15" id="KW-0238">DNA-binding</keyword>
<dbReference type="GO" id="GO:0043657">
    <property type="term" value="C:host cell"/>
    <property type="evidence" value="ECO:0007669"/>
    <property type="project" value="GOC"/>
</dbReference>
<evidence type="ECO:0000256" key="5">
    <source>
        <dbReference type="ARBA" id="ARBA00022581"/>
    </source>
</evidence>
<keyword evidence="14 15" id="KW-1160">Virus entry into host cell</keyword>
<dbReference type="GO" id="GO:0003677">
    <property type="term" value="F:DNA binding"/>
    <property type="evidence" value="ECO:0007669"/>
    <property type="project" value="UniProtKB-UniRule"/>
</dbReference>
<accession>B7TQP2</accession>
<dbReference type="InterPro" id="IPR000784">
    <property type="entry name" value="Late_L2"/>
</dbReference>
<evidence type="ECO:0000256" key="9">
    <source>
        <dbReference type="ARBA" id="ARBA00022952"/>
    </source>
</evidence>
<reference evidence="16 17" key="1">
    <citation type="journal article" date="2009" name="J. Gen. Virol.">
        <title>Genomic characterization of the first insectivoran papillomavirus reveals an unusually long, second non-coding region and indicates a close relationship to Betapapillomavirus.</title>
        <authorList>
            <person name="Schulz E."/>
            <person name="Gottschling M."/>
            <person name="Bravo I.G."/>
            <person name="Wittstatt U."/>
            <person name="Stockfleth E."/>
            <person name="Nindl I."/>
        </authorList>
    </citation>
    <scope>NUCLEOTIDE SEQUENCE [LARGE SCALE GENOMIC DNA]</scope>
</reference>